<name>A0A6V7U4W8_MELEN</name>
<reference evidence="2 3" key="1">
    <citation type="submission" date="2020-08" db="EMBL/GenBank/DDBJ databases">
        <authorList>
            <person name="Koutsovoulos G."/>
            <person name="Danchin GJ E."/>
        </authorList>
    </citation>
    <scope>NUCLEOTIDE SEQUENCE [LARGE SCALE GENOMIC DNA]</scope>
</reference>
<evidence type="ECO:0000313" key="3">
    <source>
        <dbReference type="Proteomes" id="UP000580250"/>
    </source>
</evidence>
<evidence type="ECO:0000259" key="1">
    <source>
        <dbReference type="Pfam" id="PF08719"/>
    </source>
</evidence>
<proteinExistence type="predicted"/>
<organism evidence="2 3">
    <name type="scientific">Meloidogyne enterolobii</name>
    <name type="common">Root-knot nematode worm</name>
    <name type="synonym">Meloidogyne mayaguensis</name>
    <dbReference type="NCBI Taxonomy" id="390850"/>
    <lineage>
        <taxon>Eukaryota</taxon>
        <taxon>Metazoa</taxon>
        <taxon>Ecdysozoa</taxon>
        <taxon>Nematoda</taxon>
        <taxon>Chromadorea</taxon>
        <taxon>Rhabditida</taxon>
        <taxon>Tylenchina</taxon>
        <taxon>Tylenchomorpha</taxon>
        <taxon>Tylenchoidea</taxon>
        <taxon>Meloidogynidae</taxon>
        <taxon>Meloidogyninae</taxon>
        <taxon>Meloidogyne</taxon>
    </lineage>
</organism>
<accession>A0A6V7U4W8</accession>
<dbReference type="Gene3D" id="1.10.357.40">
    <property type="entry name" value="YbiA-like"/>
    <property type="match status" value="1"/>
</dbReference>
<dbReference type="Pfam" id="PF08719">
    <property type="entry name" value="NADAR"/>
    <property type="match status" value="1"/>
</dbReference>
<dbReference type="AlphaFoldDB" id="A0A6V7U4W8"/>
<feature type="domain" description="NADAR" evidence="1">
    <location>
        <begin position="3"/>
        <end position="67"/>
    </location>
</feature>
<sequence>MHQVMNPKLTPAGVKRLGKYIHRFDKRQWEKVSRQYMKEIVFEKFNQNPLLARKLLRTGSSPLLEANLMIDIGESEYHIMI</sequence>
<dbReference type="InterPro" id="IPR012816">
    <property type="entry name" value="NADAR"/>
</dbReference>
<evidence type="ECO:0000313" key="2">
    <source>
        <dbReference type="EMBL" id="CAD2145882.1"/>
    </source>
</evidence>
<comment type="caution">
    <text evidence="2">The sequence shown here is derived from an EMBL/GenBank/DDBJ whole genome shotgun (WGS) entry which is preliminary data.</text>
</comment>
<dbReference type="EMBL" id="CAJEWN010000036">
    <property type="protein sequence ID" value="CAD2145882.1"/>
    <property type="molecule type" value="Genomic_DNA"/>
</dbReference>
<dbReference type="OrthoDB" id="206452at2759"/>
<dbReference type="CDD" id="cd15457">
    <property type="entry name" value="NADAR"/>
    <property type="match status" value="1"/>
</dbReference>
<protein>
    <recommendedName>
        <fullName evidence="1">NADAR domain-containing protein</fullName>
    </recommendedName>
</protein>
<dbReference type="InterPro" id="IPR037238">
    <property type="entry name" value="YbiA-like_sf"/>
</dbReference>
<dbReference type="SUPFAM" id="SSF143990">
    <property type="entry name" value="YbiA-like"/>
    <property type="match status" value="1"/>
</dbReference>
<dbReference type="Proteomes" id="UP000580250">
    <property type="component" value="Unassembled WGS sequence"/>
</dbReference>
<gene>
    <name evidence="2" type="ORF">MENT_LOCUS8420</name>
</gene>